<dbReference type="Proteomes" id="UP000006038">
    <property type="component" value="Chromosome 12"/>
</dbReference>
<sequence>MHIYHFNCKLAYFCSNIFLNSTMLQFSKAFCVIVALKYSFEKTQSTHSLAKRPISGAFHQPPCRIDASPDKPHTKHVVPNSLITQERGHKTVAEPMLE</sequence>
<reference evidence="1" key="2">
    <citation type="submission" date="2013-04" db="UniProtKB">
        <authorList>
            <consortium name="EnsemblPlants"/>
        </authorList>
    </citation>
    <scope>IDENTIFICATION</scope>
</reference>
<keyword evidence="2" id="KW-1185">Reference proteome</keyword>
<reference evidence="1" key="1">
    <citation type="journal article" date="2013" name="Nat. Commun.">
        <title>Whole-genome sequencing of Oryza brachyantha reveals mechanisms underlying Oryza genome evolution.</title>
        <authorList>
            <person name="Chen J."/>
            <person name="Huang Q."/>
            <person name="Gao D."/>
            <person name="Wang J."/>
            <person name="Lang Y."/>
            <person name="Liu T."/>
            <person name="Li B."/>
            <person name="Bai Z."/>
            <person name="Luis Goicoechea J."/>
            <person name="Liang C."/>
            <person name="Chen C."/>
            <person name="Zhang W."/>
            <person name="Sun S."/>
            <person name="Liao Y."/>
            <person name="Zhang X."/>
            <person name="Yang L."/>
            <person name="Song C."/>
            <person name="Wang M."/>
            <person name="Shi J."/>
            <person name="Liu G."/>
            <person name="Liu J."/>
            <person name="Zhou H."/>
            <person name="Zhou W."/>
            <person name="Yu Q."/>
            <person name="An N."/>
            <person name="Chen Y."/>
            <person name="Cai Q."/>
            <person name="Wang B."/>
            <person name="Liu B."/>
            <person name="Min J."/>
            <person name="Huang Y."/>
            <person name="Wu H."/>
            <person name="Li Z."/>
            <person name="Zhang Y."/>
            <person name="Yin Y."/>
            <person name="Song W."/>
            <person name="Jiang J."/>
            <person name="Jackson S.A."/>
            <person name="Wing R.A."/>
            <person name="Wang J."/>
            <person name="Chen M."/>
        </authorList>
    </citation>
    <scope>NUCLEOTIDE SEQUENCE [LARGE SCALE GENOMIC DNA]</scope>
    <source>
        <strain evidence="1">cv. IRGC 101232</strain>
    </source>
</reference>
<dbReference type="EnsemblPlants" id="OB12G18720.1">
    <property type="protein sequence ID" value="OB12G18720.1"/>
    <property type="gene ID" value="OB12G18720"/>
</dbReference>
<dbReference type="Gramene" id="OB12G18720.1">
    <property type="protein sequence ID" value="OB12G18720.1"/>
    <property type="gene ID" value="OB12G18720"/>
</dbReference>
<proteinExistence type="predicted"/>
<evidence type="ECO:0000313" key="1">
    <source>
        <dbReference type="EnsemblPlants" id="OB12G18720.1"/>
    </source>
</evidence>
<name>J3ND14_ORYBR</name>
<dbReference type="HOGENOM" id="CLU_2337006_0_0_1"/>
<organism evidence="1">
    <name type="scientific">Oryza brachyantha</name>
    <name type="common">malo sina</name>
    <dbReference type="NCBI Taxonomy" id="4533"/>
    <lineage>
        <taxon>Eukaryota</taxon>
        <taxon>Viridiplantae</taxon>
        <taxon>Streptophyta</taxon>
        <taxon>Embryophyta</taxon>
        <taxon>Tracheophyta</taxon>
        <taxon>Spermatophyta</taxon>
        <taxon>Magnoliopsida</taxon>
        <taxon>Liliopsida</taxon>
        <taxon>Poales</taxon>
        <taxon>Poaceae</taxon>
        <taxon>BOP clade</taxon>
        <taxon>Oryzoideae</taxon>
        <taxon>Oryzeae</taxon>
        <taxon>Oryzinae</taxon>
        <taxon>Oryza</taxon>
    </lineage>
</organism>
<evidence type="ECO:0000313" key="2">
    <source>
        <dbReference type="Proteomes" id="UP000006038"/>
    </source>
</evidence>
<accession>J3ND14</accession>
<dbReference type="AlphaFoldDB" id="J3ND14"/>
<protein>
    <submittedName>
        <fullName evidence="1">Uncharacterized protein</fullName>
    </submittedName>
</protein>